<sequence length="149" mass="17245">MSQTNSGQKRGHDIDLIRLAGQETGKIEFQQILAGLNTLVLSEEQAGKVLAILREKNPSTLDAWHMELKEEKVKVAQFQEQQEAAERERNLSLANTQSTYREIDRIKIRIKQLSEETELTISHLQLEKKNLRDAFKTTWEKIRPKCSCR</sequence>
<dbReference type="PANTHER" id="PTHR18864:SF1">
    <property type="entry name" value="KINECTIN"/>
    <property type="match status" value="1"/>
</dbReference>
<evidence type="ECO:0000313" key="2">
    <source>
        <dbReference type="EMBL" id="KAJ8375751.1"/>
    </source>
</evidence>
<reference evidence="2" key="1">
    <citation type="journal article" date="2023" name="Science">
        <title>Genome structures resolve the early diversification of teleost fishes.</title>
        <authorList>
            <person name="Parey E."/>
            <person name="Louis A."/>
            <person name="Montfort J."/>
            <person name="Bouchez O."/>
            <person name="Roques C."/>
            <person name="Iampietro C."/>
            <person name="Lluch J."/>
            <person name="Castinel A."/>
            <person name="Donnadieu C."/>
            <person name="Desvignes T."/>
            <person name="Floi Bucao C."/>
            <person name="Jouanno E."/>
            <person name="Wen M."/>
            <person name="Mejri S."/>
            <person name="Dirks R."/>
            <person name="Jansen H."/>
            <person name="Henkel C."/>
            <person name="Chen W.J."/>
            <person name="Zahm M."/>
            <person name="Cabau C."/>
            <person name="Klopp C."/>
            <person name="Thompson A.W."/>
            <person name="Robinson-Rechavi M."/>
            <person name="Braasch I."/>
            <person name="Lecointre G."/>
            <person name="Bobe J."/>
            <person name="Postlethwait J.H."/>
            <person name="Berthelot C."/>
            <person name="Roest Crollius H."/>
            <person name="Guiguen Y."/>
        </authorList>
    </citation>
    <scope>NUCLEOTIDE SEQUENCE</scope>
    <source>
        <strain evidence="2">WJC10195</strain>
    </source>
</reference>
<accession>A0A9Q1J9T8</accession>
<organism evidence="2 3">
    <name type="scientific">Synaphobranchus kaupii</name>
    <name type="common">Kaup's arrowtooth eel</name>
    <dbReference type="NCBI Taxonomy" id="118154"/>
    <lineage>
        <taxon>Eukaryota</taxon>
        <taxon>Metazoa</taxon>
        <taxon>Chordata</taxon>
        <taxon>Craniata</taxon>
        <taxon>Vertebrata</taxon>
        <taxon>Euteleostomi</taxon>
        <taxon>Actinopterygii</taxon>
        <taxon>Neopterygii</taxon>
        <taxon>Teleostei</taxon>
        <taxon>Anguilliformes</taxon>
        <taxon>Synaphobranchidae</taxon>
        <taxon>Synaphobranchus</taxon>
    </lineage>
</organism>
<dbReference type="PANTHER" id="PTHR18864">
    <property type="entry name" value="KINECTIN"/>
    <property type="match status" value="1"/>
</dbReference>
<name>A0A9Q1J9T8_SYNKA</name>
<protein>
    <submittedName>
        <fullName evidence="2">Uncharacterized protein</fullName>
    </submittedName>
</protein>
<dbReference type="Proteomes" id="UP001152622">
    <property type="component" value="Chromosome 2"/>
</dbReference>
<dbReference type="GO" id="GO:0019894">
    <property type="term" value="F:kinesin binding"/>
    <property type="evidence" value="ECO:0007669"/>
    <property type="project" value="InterPro"/>
</dbReference>
<comment type="caution">
    <text evidence="2">The sequence shown here is derived from an EMBL/GenBank/DDBJ whole genome shotgun (WGS) entry which is preliminary data.</text>
</comment>
<dbReference type="InterPro" id="IPR024854">
    <property type="entry name" value="Kinectin"/>
</dbReference>
<proteinExistence type="predicted"/>
<feature type="coiled-coil region" evidence="1">
    <location>
        <begin position="61"/>
        <end position="88"/>
    </location>
</feature>
<dbReference type="AlphaFoldDB" id="A0A9Q1J9T8"/>
<dbReference type="EMBL" id="JAINUF010000002">
    <property type="protein sequence ID" value="KAJ8375751.1"/>
    <property type="molecule type" value="Genomic_DNA"/>
</dbReference>
<evidence type="ECO:0000256" key="1">
    <source>
        <dbReference type="SAM" id="Coils"/>
    </source>
</evidence>
<dbReference type="GO" id="GO:0007018">
    <property type="term" value="P:microtubule-based movement"/>
    <property type="evidence" value="ECO:0007669"/>
    <property type="project" value="InterPro"/>
</dbReference>
<keyword evidence="3" id="KW-1185">Reference proteome</keyword>
<gene>
    <name evidence="2" type="ORF">SKAU_G00063310</name>
</gene>
<keyword evidence="1" id="KW-0175">Coiled coil</keyword>
<evidence type="ECO:0000313" key="3">
    <source>
        <dbReference type="Proteomes" id="UP001152622"/>
    </source>
</evidence>